<feature type="domain" description="VanZ-like" evidence="2">
    <location>
        <begin position="22"/>
        <end position="168"/>
    </location>
</feature>
<evidence type="ECO:0000313" key="3">
    <source>
        <dbReference type="EMBL" id="EGF23716.1"/>
    </source>
</evidence>
<dbReference type="AlphaFoldDB" id="F1T4S2"/>
<evidence type="ECO:0000256" key="1">
    <source>
        <dbReference type="SAM" id="Phobius"/>
    </source>
</evidence>
<keyword evidence="1" id="KW-1133">Transmembrane helix</keyword>
<reference evidence="3 4" key="1">
    <citation type="submission" date="2011-02" db="EMBL/GenBank/DDBJ databases">
        <authorList>
            <person name="Muzny D."/>
            <person name="Qin X."/>
            <person name="Buhay C."/>
            <person name="Dugan-Rocha S."/>
            <person name="Ding Y."/>
            <person name="Chen G."/>
            <person name="Hawes A."/>
            <person name="Holder M."/>
            <person name="Jhangiani S."/>
            <person name="Johnson A."/>
            <person name="Khan Z."/>
            <person name="Li Z."/>
            <person name="Liu W."/>
            <person name="Liu X."/>
            <person name="Perez L."/>
            <person name="Shen H."/>
            <person name="Wang Q."/>
            <person name="Watt J."/>
            <person name="Xi L."/>
            <person name="Xin Y."/>
            <person name="Zhou J."/>
            <person name="Deng J."/>
            <person name="Jiang H."/>
            <person name="Liu Y."/>
            <person name="Qu J."/>
            <person name="Song X.-Z."/>
            <person name="Zhang L."/>
            <person name="Villasana D."/>
            <person name="Johnson A."/>
            <person name="Liu J."/>
            <person name="Liyanage D."/>
            <person name="Lorensuhewa L."/>
            <person name="Robinson T."/>
            <person name="Song A."/>
            <person name="Song B.-B."/>
            <person name="Dinh H."/>
            <person name="Thornton R."/>
            <person name="Coyle M."/>
            <person name="Francisco L."/>
            <person name="Jackson L."/>
            <person name="Javaid M."/>
            <person name="Korchina V."/>
            <person name="Kovar C."/>
            <person name="Mata R."/>
            <person name="Mathew T."/>
            <person name="Ngo R."/>
            <person name="Nguyen L."/>
            <person name="Nguyen N."/>
            <person name="Okwuonu G."/>
            <person name="Ongeri F."/>
            <person name="Pham C."/>
            <person name="Simmons D."/>
            <person name="Wilczek-Boney K."/>
            <person name="Hale W."/>
            <person name="Jakkamsetti A."/>
            <person name="Pham P."/>
            <person name="Ruth R."/>
            <person name="San Lucas F."/>
            <person name="Warren J."/>
            <person name="Zhang J."/>
            <person name="Zhao Z."/>
            <person name="Zhou C."/>
            <person name="Zhu D."/>
            <person name="Lee S."/>
            <person name="Bess C."/>
            <person name="Blankenburg K."/>
            <person name="Forbes L."/>
            <person name="Fu Q."/>
            <person name="Gubbala S."/>
            <person name="Hirani K."/>
            <person name="Jayaseelan J.C."/>
            <person name="Lara F."/>
            <person name="Munidasa M."/>
            <person name="Palculict T."/>
            <person name="Patil S."/>
            <person name="Pu L.-L."/>
            <person name="Saada N."/>
            <person name="Tang L."/>
            <person name="Weissenberger G."/>
            <person name="Zhu Y."/>
            <person name="Hemphill L."/>
            <person name="Shang Y."/>
            <person name="Youmans B."/>
            <person name="Ayvaz T."/>
            <person name="Ross M."/>
            <person name="Santibanez J."/>
            <person name="Aqrawi P."/>
            <person name="Gross S."/>
            <person name="Joshi V."/>
            <person name="Fowler G."/>
            <person name="Nazareth L."/>
            <person name="Reid J."/>
            <person name="Worley K."/>
            <person name="Petrosino J."/>
            <person name="Highlander S."/>
            <person name="Gibbs R."/>
        </authorList>
    </citation>
    <scope>NUCLEOTIDE SEQUENCE [LARGE SCALE GENOMIC DNA]</scope>
    <source>
        <strain evidence="3 4">DSM 15829</strain>
    </source>
</reference>
<name>F1T4S2_9ACTN</name>
<organism evidence="3 4">
    <name type="scientific">Fannyhessea vaginae DSM 15829</name>
    <dbReference type="NCBI Taxonomy" id="525256"/>
    <lineage>
        <taxon>Bacteria</taxon>
        <taxon>Bacillati</taxon>
        <taxon>Actinomycetota</taxon>
        <taxon>Coriobacteriia</taxon>
        <taxon>Coriobacteriales</taxon>
        <taxon>Atopobiaceae</taxon>
        <taxon>Fannyhessea</taxon>
    </lineage>
</organism>
<dbReference type="InterPro" id="IPR006976">
    <property type="entry name" value="VanZ-like"/>
</dbReference>
<keyword evidence="4" id="KW-1185">Reference proteome</keyword>
<evidence type="ECO:0000259" key="2">
    <source>
        <dbReference type="Pfam" id="PF04892"/>
    </source>
</evidence>
<feature type="transmembrane region" description="Helical" evidence="1">
    <location>
        <begin position="54"/>
        <end position="73"/>
    </location>
</feature>
<dbReference type="EMBL" id="ACGK02000001">
    <property type="protein sequence ID" value="EGF23716.1"/>
    <property type="molecule type" value="Genomic_DNA"/>
</dbReference>
<protein>
    <recommendedName>
        <fullName evidence="2">VanZ-like domain-containing protein</fullName>
    </recommendedName>
</protein>
<dbReference type="eggNOG" id="COG5652">
    <property type="taxonomic scope" value="Bacteria"/>
</dbReference>
<evidence type="ECO:0000313" key="4">
    <source>
        <dbReference type="Proteomes" id="UP000005947"/>
    </source>
</evidence>
<dbReference type="Proteomes" id="UP000005947">
    <property type="component" value="Unassembled WGS sequence"/>
</dbReference>
<sequence length="187" mass="21062">MLLRWYRIFQRVIYKYAASILWISTLVWIGSMWYHSATPGVVSSAQSDALVYNLWNVFTFVGVQNIHTMVLIVRKSAHILEYTVFGVLLTSLFIKVCSELACTSCCLENRAVLRTKTLQLGLVFVLGACVVPACDETIQLFVPGRSGQLTDCFIDLVGVACGVCIVVAIYKHYRNSRKTQHFCSHKN</sequence>
<dbReference type="RefSeq" id="WP_006302844.1">
    <property type="nucleotide sequence ID" value="NZ_ACGK02000001.1"/>
</dbReference>
<gene>
    <name evidence="3" type="ORF">HMPREF0091_10663</name>
</gene>
<dbReference type="Pfam" id="PF04892">
    <property type="entry name" value="VanZ"/>
    <property type="match status" value="1"/>
</dbReference>
<feature type="transmembrane region" description="Helical" evidence="1">
    <location>
        <begin position="120"/>
        <end position="141"/>
    </location>
</feature>
<proteinExistence type="predicted"/>
<feature type="transmembrane region" description="Helical" evidence="1">
    <location>
        <begin position="12"/>
        <end position="34"/>
    </location>
</feature>
<accession>F1T4S2</accession>
<feature type="transmembrane region" description="Helical" evidence="1">
    <location>
        <begin position="153"/>
        <end position="170"/>
    </location>
</feature>
<keyword evidence="1" id="KW-0472">Membrane</keyword>
<keyword evidence="1" id="KW-0812">Transmembrane</keyword>
<dbReference type="OrthoDB" id="291892at2"/>
<comment type="caution">
    <text evidence="3">The sequence shown here is derived from an EMBL/GenBank/DDBJ whole genome shotgun (WGS) entry which is preliminary data.</text>
</comment>
<dbReference type="NCBIfam" id="NF037970">
    <property type="entry name" value="vanZ_1"/>
    <property type="match status" value="1"/>
</dbReference>